<keyword evidence="5 6" id="KW-0464">Manganese</keyword>
<evidence type="ECO:0000256" key="2">
    <source>
        <dbReference type="ARBA" id="ARBA00022723"/>
    </source>
</evidence>
<dbReference type="Gene3D" id="3.40.50.1220">
    <property type="entry name" value="TPP-binding domain"/>
    <property type="match status" value="1"/>
</dbReference>
<protein>
    <recommendedName>
        <fullName evidence="6">2-succinyl-5-enolpyruvyl-6-hydroxy-3-cyclohexene-1-carboxylate synthase</fullName>
        <shortName evidence="6">SEPHCHC synthase</shortName>
        <ecNumber evidence="6">2.2.1.9</ecNumber>
    </recommendedName>
    <alternativeName>
        <fullName evidence="6">Menaquinone biosynthesis protein MenD</fullName>
    </alternativeName>
</protein>
<comment type="catalytic activity">
    <reaction evidence="6">
        <text>isochorismate + 2-oxoglutarate + H(+) = 5-enolpyruvoyl-6-hydroxy-2-succinyl-cyclohex-3-ene-1-carboxylate + CO2</text>
        <dbReference type="Rhea" id="RHEA:25593"/>
        <dbReference type="ChEBI" id="CHEBI:15378"/>
        <dbReference type="ChEBI" id="CHEBI:16526"/>
        <dbReference type="ChEBI" id="CHEBI:16810"/>
        <dbReference type="ChEBI" id="CHEBI:29780"/>
        <dbReference type="ChEBI" id="CHEBI:58818"/>
        <dbReference type="EC" id="2.2.1.9"/>
    </reaction>
</comment>
<organism evidence="10 11">
    <name type="scientific">Microbacterium candidum</name>
    <dbReference type="NCBI Taxonomy" id="3041922"/>
    <lineage>
        <taxon>Bacteria</taxon>
        <taxon>Bacillati</taxon>
        <taxon>Actinomycetota</taxon>
        <taxon>Actinomycetes</taxon>
        <taxon>Micrococcales</taxon>
        <taxon>Microbacteriaceae</taxon>
        <taxon>Microbacterium</taxon>
    </lineage>
</organism>
<keyword evidence="4 6" id="KW-0786">Thiamine pyrophosphate</keyword>
<evidence type="ECO:0000256" key="6">
    <source>
        <dbReference type="HAMAP-Rule" id="MF_01659"/>
    </source>
</evidence>
<dbReference type="InterPro" id="IPR029061">
    <property type="entry name" value="THDP-binding"/>
</dbReference>
<evidence type="ECO:0000256" key="4">
    <source>
        <dbReference type="ARBA" id="ARBA00023052"/>
    </source>
</evidence>
<dbReference type="CDD" id="cd07037">
    <property type="entry name" value="TPP_PYR_MenD"/>
    <property type="match status" value="1"/>
</dbReference>
<evidence type="ECO:0000313" key="11">
    <source>
        <dbReference type="Proteomes" id="UP001235064"/>
    </source>
</evidence>
<dbReference type="InterPro" id="IPR012001">
    <property type="entry name" value="Thiamin_PyroP_enz_TPP-bd_dom"/>
</dbReference>
<keyword evidence="1 6" id="KW-0808">Transferase</keyword>
<dbReference type="CDD" id="cd02009">
    <property type="entry name" value="TPP_SHCHC_synthase"/>
    <property type="match status" value="1"/>
</dbReference>
<evidence type="ECO:0000259" key="9">
    <source>
        <dbReference type="Pfam" id="PF02776"/>
    </source>
</evidence>
<sequence length="639" mass="65956">MGDPNDPGAPASDTPSAAHAAHAAPASDAAAALLLALVEGGVRHVVLSPGSRSQALALAAAALARRGDIDLRVRIDERVAGFTALGVGRESGMPAAVVCTSGTAVANLLPAVLEAHHAGVPLLLLTADRPPELRGVGANQTTRQPGLFAGVVRLEADLPVPAERDPEGDGDQTALLRSVAAEALAAALGTDEIPAGPVHLNLPYREPLAGVLPEWFKAVPVAPRGGNDRDETQGADLDSSPRFDSLRSLNDPREHSEPDPLDGMSEDASGALYQGGGGVGETDEPADDATLVLPRGPRTIVVAGADAGPDAEELAHVGDWPLVAEIVSGARYGRRLVHGYRALLRDPQLGGRIQRAIVFGHPTLSREVTALLSRPEVEVIALRGPGEPLNLNGETASVARVAVGRGAPDREWLGEWMRASRDASVDLAPPAPDADGLASAVPETRLGAIATELGVIRAPVDRAALVDAVWRASWPHDRLVFGSSRLVRVADAVLPGKKVPVHANRGLAGIDGTIATAVGVAIASQAGGASGVTRVLLGDLALLHDVGALLQPAAEETPRIQVIVGNDGGGTIFDDLEVAGVASRDDMDRVMYTPQSVSLAQLAAAYGWEHVVVSTRSALDQALTSPVRGPQLVEVPLER</sequence>
<dbReference type="SUPFAM" id="SSF52518">
    <property type="entry name" value="Thiamin diphosphate-binding fold (THDP-binding)"/>
    <property type="match status" value="2"/>
</dbReference>
<keyword evidence="11" id="KW-1185">Reference proteome</keyword>
<evidence type="ECO:0000256" key="5">
    <source>
        <dbReference type="ARBA" id="ARBA00023211"/>
    </source>
</evidence>
<feature type="domain" description="Thiamine pyrophosphate enzyme N-terminal TPP-binding" evidence="9">
    <location>
        <begin position="29"/>
        <end position="140"/>
    </location>
</feature>
<gene>
    <name evidence="6 10" type="primary">menD</name>
    <name evidence="10" type="ORF">QSV35_19820</name>
</gene>
<comment type="caution">
    <text evidence="10">The sequence shown here is derived from an EMBL/GenBank/DDBJ whole genome shotgun (WGS) entry which is preliminary data.</text>
</comment>
<comment type="pathway">
    <text evidence="6">Quinol/quinone metabolism; 1,4-dihydroxy-2-naphthoate biosynthesis; 1,4-dihydroxy-2-naphthoate from chorismate: step 2/7.</text>
</comment>
<dbReference type="PANTHER" id="PTHR42916:SF1">
    <property type="entry name" value="PROTEIN PHYLLO, CHLOROPLASTIC"/>
    <property type="match status" value="1"/>
</dbReference>
<feature type="compositionally biased region" description="Low complexity" evidence="7">
    <location>
        <begin position="9"/>
        <end position="22"/>
    </location>
</feature>
<evidence type="ECO:0000256" key="1">
    <source>
        <dbReference type="ARBA" id="ARBA00022679"/>
    </source>
</evidence>
<comment type="cofactor">
    <cofactor evidence="6">
        <name>Mg(2+)</name>
        <dbReference type="ChEBI" id="CHEBI:18420"/>
    </cofactor>
    <cofactor evidence="6">
        <name>Mn(2+)</name>
        <dbReference type="ChEBI" id="CHEBI:29035"/>
    </cofactor>
</comment>
<evidence type="ECO:0000259" key="8">
    <source>
        <dbReference type="Pfam" id="PF02775"/>
    </source>
</evidence>
<dbReference type="InterPro" id="IPR011766">
    <property type="entry name" value="TPP_enzyme_TPP-bd"/>
</dbReference>
<comment type="subunit">
    <text evidence="6">Homodimer.</text>
</comment>
<comment type="function">
    <text evidence="6">Catalyzes the thiamine diphosphate-dependent decarboxylation of 2-oxoglutarate and the subsequent addition of the resulting succinic semialdehyde-thiamine pyrophosphate anion to isochorismate to yield 2-succinyl-5-enolpyruvyl-6-hydroxy-3-cyclohexene-1-carboxylate (SEPHCHC).</text>
</comment>
<keyword evidence="3 6" id="KW-0460">Magnesium</keyword>
<dbReference type="HAMAP" id="MF_01659">
    <property type="entry name" value="MenD"/>
    <property type="match status" value="1"/>
</dbReference>
<dbReference type="NCBIfam" id="TIGR00173">
    <property type="entry name" value="menD"/>
    <property type="match status" value="1"/>
</dbReference>
<comment type="similarity">
    <text evidence="6">Belongs to the TPP enzyme family. MenD subfamily.</text>
</comment>
<feature type="compositionally biased region" description="Basic and acidic residues" evidence="7">
    <location>
        <begin position="239"/>
        <end position="258"/>
    </location>
</feature>
<name>A0ABT7N4H4_9MICO</name>
<proteinExistence type="inferred from homology"/>
<evidence type="ECO:0000256" key="7">
    <source>
        <dbReference type="SAM" id="MobiDB-lite"/>
    </source>
</evidence>
<feature type="domain" description="Thiamine pyrophosphate enzyme TPP-binding" evidence="8">
    <location>
        <begin position="509"/>
        <end position="635"/>
    </location>
</feature>
<keyword evidence="2 6" id="KW-0479">Metal-binding</keyword>
<feature type="region of interest" description="Disordered" evidence="7">
    <location>
        <begin position="223"/>
        <end position="286"/>
    </location>
</feature>
<dbReference type="PANTHER" id="PTHR42916">
    <property type="entry name" value="2-SUCCINYL-5-ENOLPYRUVYL-6-HYDROXY-3-CYCLOHEXENE-1-CARBOXYLATE SYNTHASE"/>
    <property type="match status" value="1"/>
</dbReference>
<evidence type="ECO:0000313" key="10">
    <source>
        <dbReference type="EMBL" id="MDL9981585.1"/>
    </source>
</evidence>
<keyword evidence="6" id="KW-0474">Menaquinone biosynthesis</keyword>
<accession>A0ABT7N4H4</accession>
<dbReference type="GO" id="GO:0070204">
    <property type="term" value="F:2-succinyl-5-enolpyruvyl-6-hydroxy-3-cyclohexene-1-carboxylic-acid synthase activity"/>
    <property type="evidence" value="ECO:0007669"/>
    <property type="project" value="UniProtKB-EC"/>
</dbReference>
<dbReference type="Pfam" id="PF02775">
    <property type="entry name" value="TPP_enzyme_C"/>
    <property type="match status" value="1"/>
</dbReference>
<dbReference type="Gene3D" id="3.40.50.970">
    <property type="match status" value="2"/>
</dbReference>
<feature type="region of interest" description="Disordered" evidence="7">
    <location>
        <begin position="1"/>
        <end position="22"/>
    </location>
</feature>
<dbReference type="Proteomes" id="UP001235064">
    <property type="component" value="Unassembled WGS sequence"/>
</dbReference>
<dbReference type="EMBL" id="JASXSZ010000010">
    <property type="protein sequence ID" value="MDL9981585.1"/>
    <property type="molecule type" value="Genomic_DNA"/>
</dbReference>
<evidence type="ECO:0000256" key="3">
    <source>
        <dbReference type="ARBA" id="ARBA00022842"/>
    </source>
</evidence>
<comment type="pathway">
    <text evidence="6">Quinol/quinone metabolism; menaquinone biosynthesis.</text>
</comment>
<comment type="cofactor">
    <cofactor evidence="6">
        <name>thiamine diphosphate</name>
        <dbReference type="ChEBI" id="CHEBI:58937"/>
    </cofactor>
    <text evidence="6">Binds 1 thiamine pyrophosphate per subunit.</text>
</comment>
<dbReference type="EC" id="2.2.1.9" evidence="6"/>
<reference evidence="10 11" key="1">
    <citation type="submission" date="2023-06" db="EMBL/GenBank/DDBJ databases">
        <title>Microbacterium sp. nov., isolated from a waste landfill.</title>
        <authorList>
            <person name="Wen W."/>
        </authorList>
    </citation>
    <scope>NUCLEOTIDE SEQUENCE [LARGE SCALE GENOMIC DNA]</scope>
    <source>
        <strain evidence="10 11">ASV49</strain>
    </source>
</reference>
<dbReference type="Pfam" id="PF02776">
    <property type="entry name" value="TPP_enzyme_N"/>
    <property type="match status" value="1"/>
</dbReference>
<dbReference type="InterPro" id="IPR004433">
    <property type="entry name" value="MenaQ_synth_MenD"/>
</dbReference>